<protein>
    <submittedName>
        <fullName evidence="1">Uncharacterized protein</fullName>
    </submittedName>
</protein>
<evidence type="ECO:0000313" key="2">
    <source>
        <dbReference type="Proteomes" id="UP000430508"/>
    </source>
</evidence>
<proteinExistence type="predicted"/>
<dbReference type="Proteomes" id="UP000430508">
    <property type="component" value="Chromosome"/>
</dbReference>
<accession>A0A857DF49</accession>
<dbReference type="AlphaFoldDB" id="A0A857DF49"/>
<dbReference type="Pfam" id="PF19952">
    <property type="entry name" value="DUF6414"/>
    <property type="match status" value="1"/>
</dbReference>
<organism evidence="1 2">
    <name type="scientific">Dehalobacter restrictus</name>
    <dbReference type="NCBI Taxonomy" id="55583"/>
    <lineage>
        <taxon>Bacteria</taxon>
        <taxon>Bacillati</taxon>
        <taxon>Bacillota</taxon>
        <taxon>Clostridia</taxon>
        <taxon>Eubacteriales</taxon>
        <taxon>Desulfitobacteriaceae</taxon>
        <taxon>Dehalobacter</taxon>
    </lineage>
</organism>
<evidence type="ECO:0000313" key="1">
    <source>
        <dbReference type="EMBL" id="QGZ99506.1"/>
    </source>
</evidence>
<dbReference type="EMBL" id="CP046996">
    <property type="protein sequence ID" value="QGZ99506.1"/>
    <property type="molecule type" value="Genomic_DNA"/>
</dbReference>
<reference evidence="1 2" key="1">
    <citation type="submission" date="2019-12" db="EMBL/GenBank/DDBJ databases">
        <title>Sequence classification of anaerobic respiratory reductive dehalogenases: First we see many, then we see few.</title>
        <authorList>
            <person name="Molenda O."/>
            <person name="Puentes Jacome L.A."/>
            <person name="Cao X."/>
            <person name="Nesbo C.L."/>
            <person name="Tang S."/>
            <person name="Morson N."/>
            <person name="Patron J."/>
            <person name="Lomheim L."/>
            <person name="Wishart D.S."/>
            <person name="Edwards E.A."/>
        </authorList>
    </citation>
    <scope>NUCLEOTIDE SEQUENCE [LARGE SCALE GENOMIC DNA]</scope>
    <source>
        <strain evidence="1 2">12DCA</strain>
    </source>
</reference>
<dbReference type="InterPro" id="IPR045633">
    <property type="entry name" value="DUF6414"/>
</dbReference>
<gene>
    <name evidence="1" type="ORF">GQ588_01945</name>
</gene>
<name>A0A857DF49_9FIRM</name>
<sequence length="292" mass="32259">MEGRRLAIPIYLNQRIVFDLLAIVEGGFSQLQTIKKAESDEKGSNSEISGEVGTKNVFAFLNLGLKAGLNQKDTQSMQKHVQEDRVFTPASLFSRLRDNLIERKLLVSLDNAFSMEALLPGAFIEFSGILRKNPMVANMEGLIQMMEAALLFTVAPGKQKPKAEQEVLTQMKKFYSMLTQTGSLDLVSDLVIKPEIKAVIPVQLEYFSNQSPADIIDGQFVVIGKVVRYIPEDIGESVSLLRGTPLAYLPEDNLMQFIEAFNTLSSTLSTPSEFTTQIPGPVLLVVPIAIYA</sequence>
<dbReference type="RefSeq" id="WP_019226599.1">
    <property type="nucleotide sequence ID" value="NZ_CP046996.1"/>
</dbReference>